<evidence type="ECO:0000256" key="1">
    <source>
        <dbReference type="ARBA" id="ARBA00004141"/>
    </source>
</evidence>
<accession>A0A8C5IF94</accession>
<reference evidence="5" key="1">
    <citation type="submission" date="2025-08" db="UniProtKB">
        <authorList>
            <consortium name="Ensembl"/>
        </authorList>
    </citation>
    <scope>IDENTIFICATION</scope>
</reference>
<dbReference type="Ensembl" id="ENSJHYT00000001992.1">
    <property type="protein sequence ID" value="ENSJHYP00000001595.1"/>
    <property type="gene ID" value="ENSJHYG00000001393.1"/>
</dbReference>
<sequence length="92" mass="9896">ITTSPHGNIRELVAFLMLVERKILGYVQGLKGPNIFGPFGLLQKLFCGAVLFRNEKSFCEGFGNSAAPALDNSHKGTAPFLARVQRTGCLGS</sequence>
<dbReference type="GO" id="GO:0016020">
    <property type="term" value="C:membrane"/>
    <property type="evidence" value="ECO:0007669"/>
    <property type="project" value="UniProtKB-SubCell"/>
</dbReference>
<proteinExistence type="predicted"/>
<dbReference type="Pfam" id="PF00146">
    <property type="entry name" value="NADHdh"/>
    <property type="match status" value="1"/>
</dbReference>
<keyword evidence="2" id="KW-0812">Transmembrane</keyword>
<evidence type="ECO:0000256" key="3">
    <source>
        <dbReference type="ARBA" id="ARBA00022989"/>
    </source>
</evidence>
<keyword evidence="6" id="KW-1185">Reference proteome</keyword>
<evidence type="ECO:0008006" key="7">
    <source>
        <dbReference type="Google" id="ProtNLM"/>
    </source>
</evidence>
<dbReference type="InterPro" id="IPR001694">
    <property type="entry name" value="NADH_UbQ_OxRdtase_su1/FPO"/>
</dbReference>
<evidence type="ECO:0000313" key="5">
    <source>
        <dbReference type="Ensembl" id="ENSJHYP00000001595.1"/>
    </source>
</evidence>
<name>A0A8C5IF94_JUNHY</name>
<keyword evidence="4" id="KW-0472">Membrane</keyword>
<protein>
    <recommendedName>
        <fullName evidence="7">NADH dehydrogenase subunit 1</fullName>
    </recommendedName>
</protein>
<organism evidence="5 6">
    <name type="scientific">Junco hyemalis</name>
    <name type="common">Dark-eyed junco</name>
    <dbReference type="NCBI Taxonomy" id="40217"/>
    <lineage>
        <taxon>Eukaryota</taxon>
        <taxon>Metazoa</taxon>
        <taxon>Chordata</taxon>
        <taxon>Craniata</taxon>
        <taxon>Vertebrata</taxon>
        <taxon>Euteleostomi</taxon>
        <taxon>Archelosauria</taxon>
        <taxon>Archosauria</taxon>
        <taxon>Dinosauria</taxon>
        <taxon>Saurischia</taxon>
        <taxon>Theropoda</taxon>
        <taxon>Coelurosauria</taxon>
        <taxon>Aves</taxon>
        <taxon>Neognathae</taxon>
        <taxon>Neoaves</taxon>
        <taxon>Telluraves</taxon>
        <taxon>Australaves</taxon>
        <taxon>Passeriformes</taxon>
        <taxon>Passerellidae</taxon>
        <taxon>Junco</taxon>
    </lineage>
</organism>
<evidence type="ECO:0000256" key="2">
    <source>
        <dbReference type="ARBA" id="ARBA00022692"/>
    </source>
</evidence>
<dbReference type="AlphaFoldDB" id="A0A8C5IF94"/>
<evidence type="ECO:0000256" key="4">
    <source>
        <dbReference type="ARBA" id="ARBA00023136"/>
    </source>
</evidence>
<keyword evidence="3" id="KW-1133">Transmembrane helix</keyword>
<evidence type="ECO:0000313" key="6">
    <source>
        <dbReference type="Proteomes" id="UP000694408"/>
    </source>
</evidence>
<comment type="subcellular location">
    <subcellularLocation>
        <location evidence="1">Membrane</location>
        <topology evidence="1">Multi-pass membrane protein</topology>
    </subcellularLocation>
</comment>
<reference evidence="5" key="2">
    <citation type="submission" date="2025-09" db="UniProtKB">
        <authorList>
            <consortium name="Ensembl"/>
        </authorList>
    </citation>
    <scope>IDENTIFICATION</scope>
</reference>
<dbReference type="Proteomes" id="UP000694408">
    <property type="component" value="Unplaced"/>
</dbReference>